<organism evidence="1 2">
    <name type="scientific">Corynebacterium urealyticum</name>
    <dbReference type="NCBI Taxonomy" id="43771"/>
    <lineage>
        <taxon>Bacteria</taxon>
        <taxon>Bacillati</taxon>
        <taxon>Actinomycetota</taxon>
        <taxon>Actinomycetes</taxon>
        <taxon>Mycobacteriales</taxon>
        <taxon>Corynebacteriaceae</taxon>
        <taxon>Corynebacterium</taxon>
    </lineage>
</organism>
<proteinExistence type="predicted"/>
<reference evidence="1 2" key="1">
    <citation type="submission" date="2017-11" db="EMBL/GenBank/DDBJ databases">
        <title>Infants hospitalized years apart are colonized by the same room-sourced microbial strains.</title>
        <authorList>
            <person name="Brooks B."/>
            <person name="Olm M.R."/>
            <person name="Firek B.A."/>
            <person name="Baker R."/>
            <person name="Thomas B.C."/>
            <person name="Morowitz M.J."/>
            <person name="Banfield J.F."/>
        </authorList>
    </citation>
    <scope>NUCLEOTIDE SEQUENCE [LARGE SCALE GENOMIC DNA]</scope>
    <source>
        <strain evidence="1">S2_012_000_R3_87</strain>
    </source>
</reference>
<sequence>MAIEATRLEWVSPHGDRIALINPEGDYEVACVAEDGIEGLVGSFEDDASEVPGVPGARFRLRDRRVQPLTGALECVLMDSSQWRRFRQAWSTRLTGTLRLTVDGLVWSLPCRLSEPVESPGRMPRAGTIIPVNLISDGGVWTTFREETGTVQVTNFGDVDLSVSVRWSGAGGNVVLPSGAVMRLPKVKAEHVVSLDPRSGMTAAVLSGDGSVEPSAAAMRVLGEVVPVGEVGVFKVPAGARLEWKVGVFDPWM</sequence>
<gene>
    <name evidence="1" type="ORF">DI609_07635</name>
</gene>
<dbReference type="AlphaFoldDB" id="A0A2W5B1Y3"/>
<accession>A0A2W5B1Y3</accession>
<name>A0A2W5B1Y3_9CORY</name>
<comment type="caution">
    <text evidence="1">The sequence shown here is derived from an EMBL/GenBank/DDBJ whole genome shotgun (WGS) entry which is preliminary data.</text>
</comment>
<dbReference type="Proteomes" id="UP000249451">
    <property type="component" value="Unassembled WGS sequence"/>
</dbReference>
<evidence type="ECO:0000313" key="1">
    <source>
        <dbReference type="EMBL" id="PZO99762.1"/>
    </source>
</evidence>
<protein>
    <submittedName>
        <fullName evidence="1">Uncharacterized protein</fullName>
    </submittedName>
</protein>
<dbReference type="EMBL" id="QFNY01000173">
    <property type="protein sequence ID" value="PZO99762.1"/>
    <property type="molecule type" value="Genomic_DNA"/>
</dbReference>
<evidence type="ECO:0000313" key="2">
    <source>
        <dbReference type="Proteomes" id="UP000249451"/>
    </source>
</evidence>